<name>A0A0B7JSG0_BIOOC</name>
<dbReference type="Gene3D" id="3.30.110.90">
    <property type="entry name" value="Amidohydrolase"/>
    <property type="match status" value="1"/>
</dbReference>
<dbReference type="Pfam" id="PF01979">
    <property type="entry name" value="Amidohydro_1"/>
    <property type="match status" value="1"/>
</dbReference>
<dbReference type="Gene3D" id="3.40.50.10910">
    <property type="entry name" value="Amidohydrolase"/>
    <property type="match status" value="1"/>
</dbReference>
<organism evidence="2">
    <name type="scientific">Bionectria ochroleuca</name>
    <name type="common">Gliocladium roseum</name>
    <dbReference type="NCBI Taxonomy" id="29856"/>
    <lineage>
        <taxon>Eukaryota</taxon>
        <taxon>Fungi</taxon>
        <taxon>Dikarya</taxon>
        <taxon>Ascomycota</taxon>
        <taxon>Pezizomycotina</taxon>
        <taxon>Sordariomycetes</taxon>
        <taxon>Hypocreomycetidae</taxon>
        <taxon>Hypocreales</taxon>
        <taxon>Bionectriaceae</taxon>
        <taxon>Clonostachys</taxon>
    </lineage>
</organism>
<dbReference type="SUPFAM" id="SSF51556">
    <property type="entry name" value="Metallo-dependent hydrolases"/>
    <property type="match status" value="1"/>
</dbReference>
<protein>
    <recommendedName>
        <fullName evidence="1">Amidohydrolase-related domain-containing protein</fullName>
    </recommendedName>
</protein>
<dbReference type="InterPro" id="IPR011059">
    <property type="entry name" value="Metal-dep_hydrolase_composite"/>
</dbReference>
<dbReference type="PANTHER" id="PTHR43135">
    <property type="entry name" value="ALPHA-D-RIBOSE 1-METHYLPHOSPHONATE 5-TRIPHOSPHATE DIPHOSPHATASE"/>
    <property type="match status" value="1"/>
</dbReference>
<gene>
    <name evidence="2" type="ORF">BN869_000002267_1</name>
</gene>
<feature type="domain" description="Amidohydrolase-related" evidence="1">
    <location>
        <begin position="83"/>
        <end position="386"/>
    </location>
</feature>
<evidence type="ECO:0000259" key="1">
    <source>
        <dbReference type="Pfam" id="PF01979"/>
    </source>
</evidence>
<dbReference type="Gene3D" id="1.20.58.520">
    <property type="entry name" value="Amidohydrolase"/>
    <property type="match status" value="1"/>
</dbReference>
<dbReference type="SUPFAM" id="SSF51338">
    <property type="entry name" value="Composite domain of metallo-dependent hydrolases"/>
    <property type="match status" value="1"/>
</dbReference>
<proteinExistence type="predicted"/>
<dbReference type="InterPro" id="IPR051781">
    <property type="entry name" value="Metallo-dep_Hydrolase"/>
</dbReference>
<sequence length="392" mass="42196">MSLISSLTSSHLASPSASWPLLKTDLANTTVPQCGKNQKIAIDNVKVFDGWKLLPPSTVVIDGTVIGDDESHVTVRIDGEGGVLLPGFIESHAHPRNNDDLEALTSHGITTAFQMACFAKGQCTALDGQKGLVDLLAGTTPASAPGSTHGNLIENNTSNPSLLVQGEADVSRWVEEQLSWEPDFFKLVVETPGLSQDTLDALVGQAHNHSRQVVCHAADAESHVQSMNSGTDQIHHTPLDKPITHDLAQQVFERGQVLVPTLSIMKAFADLGDAGQFNYEAARESLRLYHEAHVPIMVGTDANHEISAAVSFGASFHEELVLMAEAGISNVELLRSATVVPARHWGLNDRGSIKPGKRADLILVEGDPINNIKDTRNIKRVWVAGTEYTKSQ</sequence>
<dbReference type="InterPro" id="IPR032466">
    <property type="entry name" value="Metal_Hydrolase"/>
</dbReference>
<dbReference type="EMBL" id="CDPU01000004">
    <property type="protein sequence ID" value="CEO46212.1"/>
    <property type="molecule type" value="Genomic_DNA"/>
</dbReference>
<reference evidence="2" key="1">
    <citation type="submission" date="2015-01" db="EMBL/GenBank/DDBJ databases">
        <authorList>
            <person name="Durling Mikael"/>
        </authorList>
    </citation>
    <scope>NUCLEOTIDE SEQUENCE</scope>
</reference>
<dbReference type="GO" id="GO:0016810">
    <property type="term" value="F:hydrolase activity, acting on carbon-nitrogen (but not peptide) bonds"/>
    <property type="evidence" value="ECO:0007669"/>
    <property type="project" value="InterPro"/>
</dbReference>
<dbReference type="InterPro" id="IPR006680">
    <property type="entry name" value="Amidohydro-rel"/>
</dbReference>
<dbReference type="Gene3D" id="2.30.40.10">
    <property type="entry name" value="Urease, subunit C, domain 1"/>
    <property type="match status" value="1"/>
</dbReference>
<dbReference type="AlphaFoldDB" id="A0A0B7JSG0"/>
<accession>A0A0B7JSG0</accession>
<evidence type="ECO:0000313" key="2">
    <source>
        <dbReference type="EMBL" id="CEO46212.1"/>
    </source>
</evidence>
<dbReference type="PANTHER" id="PTHR43135:SF3">
    <property type="entry name" value="ALPHA-D-RIBOSE 1-METHYLPHOSPHONATE 5-TRIPHOSPHATE DIPHOSPHATASE"/>
    <property type="match status" value="1"/>
</dbReference>